<accession>A0ABI8ADW7</accession>
<keyword evidence="2" id="KW-1133">Transmembrane helix</keyword>
<feature type="compositionally biased region" description="Pro residues" evidence="1">
    <location>
        <begin position="62"/>
        <end position="87"/>
    </location>
</feature>
<feature type="region of interest" description="Disordered" evidence="1">
    <location>
        <begin position="1"/>
        <end position="22"/>
    </location>
</feature>
<feature type="compositionally biased region" description="Gly residues" evidence="1">
    <location>
        <begin position="1"/>
        <end position="19"/>
    </location>
</feature>
<reference evidence="3" key="2">
    <citation type="submission" date="2025-08" db="UniProtKB">
        <authorList>
            <consortium name="Ensembl"/>
        </authorList>
    </citation>
    <scope>IDENTIFICATION</scope>
    <source>
        <strain evidence="3">breed Abyssinian</strain>
    </source>
</reference>
<evidence type="ECO:0000313" key="4">
    <source>
        <dbReference type="Proteomes" id="UP000823872"/>
    </source>
</evidence>
<feature type="transmembrane region" description="Helical" evidence="2">
    <location>
        <begin position="33"/>
        <end position="53"/>
    </location>
</feature>
<dbReference type="Ensembl" id="ENSFCTT00005083375.1">
    <property type="protein sequence ID" value="ENSFCTP00005057341.1"/>
    <property type="gene ID" value="ENSFCTG00005029807.1"/>
</dbReference>
<proteinExistence type="predicted"/>
<dbReference type="PANTHER" id="PTHR34929:SF2">
    <property type="entry name" value="TRANSMEMBRANE PROTEIN INAFM1-RELATED"/>
    <property type="match status" value="1"/>
</dbReference>
<feature type="compositionally biased region" description="Basic residues" evidence="1">
    <location>
        <begin position="112"/>
        <end position="129"/>
    </location>
</feature>
<evidence type="ECO:0000256" key="1">
    <source>
        <dbReference type="SAM" id="MobiDB-lite"/>
    </source>
</evidence>
<dbReference type="Pfam" id="PF15018">
    <property type="entry name" value="InaF-motif"/>
    <property type="match status" value="1"/>
</dbReference>
<reference evidence="3" key="3">
    <citation type="submission" date="2025-09" db="UniProtKB">
        <authorList>
            <consortium name="Ensembl"/>
        </authorList>
    </citation>
    <scope>IDENTIFICATION</scope>
    <source>
        <strain evidence="3">breed Abyssinian</strain>
    </source>
</reference>
<evidence type="ECO:0000256" key="2">
    <source>
        <dbReference type="SAM" id="Phobius"/>
    </source>
</evidence>
<evidence type="ECO:0008006" key="5">
    <source>
        <dbReference type="Google" id="ProtNLM"/>
    </source>
</evidence>
<sequence length="215" mass="22368">MRGTSCVGGGGESPGGAGLSEGPRGRWLRLAPVCAYFLCVSLAAVLLAVYYGLIWVPTRPPAGPAGPPPSAPSPPCAARPGAPPAPAPAAASISCLLGAPGGPRPQLELPRSRRRRRHSDHSRRPNHRQTPRERPAPPRRMLRTRSGPGSVFTTSPSVSGVVILKNGERRGAGLGPRSSAVRLLRHQAPLPSDRGPPPSGRPSPDLCLLTPSMGF</sequence>
<dbReference type="GeneTree" id="ENSGT00550000076229"/>
<reference evidence="3 4" key="1">
    <citation type="submission" date="2021-02" db="EMBL/GenBank/DDBJ databases">
        <title>Safari Cat Assemblies.</title>
        <authorList>
            <person name="Bredemeyer K.R."/>
            <person name="Murphy W.J."/>
        </authorList>
    </citation>
    <scope>NUCLEOTIDE SEQUENCE [LARGE SCALE GENOMIC DNA]</scope>
</reference>
<dbReference type="InterPro" id="IPR029162">
    <property type="entry name" value="InaF-motif"/>
</dbReference>
<keyword evidence="4" id="KW-1185">Reference proteome</keyword>
<dbReference type="PANTHER" id="PTHR34929">
    <property type="entry name" value="ZGC:153157"/>
    <property type="match status" value="1"/>
</dbReference>
<feature type="region of interest" description="Disordered" evidence="1">
    <location>
        <begin position="168"/>
        <end position="215"/>
    </location>
</feature>
<gene>
    <name evidence="3" type="primary">INAFM1</name>
</gene>
<protein>
    <recommendedName>
        <fullName evidence="5">InaF motif containing 1</fullName>
    </recommendedName>
</protein>
<organism evidence="3 4">
    <name type="scientific">Felis catus</name>
    <name type="common">Cat</name>
    <name type="synonym">Felis silvestris catus</name>
    <dbReference type="NCBI Taxonomy" id="9685"/>
    <lineage>
        <taxon>Eukaryota</taxon>
        <taxon>Metazoa</taxon>
        <taxon>Chordata</taxon>
        <taxon>Craniata</taxon>
        <taxon>Vertebrata</taxon>
        <taxon>Euteleostomi</taxon>
        <taxon>Mammalia</taxon>
        <taxon>Eutheria</taxon>
        <taxon>Laurasiatheria</taxon>
        <taxon>Carnivora</taxon>
        <taxon>Feliformia</taxon>
        <taxon>Felidae</taxon>
        <taxon>Felinae</taxon>
        <taxon>Felis</taxon>
    </lineage>
</organism>
<dbReference type="Proteomes" id="UP000823872">
    <property type="component" value="Chromosome E2"/>
</dbReference>
<keyword evidence="2" id="KW-0472">Membrane</keyword>
<name>A0ABI8ADW7_FELCA</name>
<keyword evidence="2" id="KW-0812">Transmembrane</keyword>
<evidence type="ECO:0000313" key="3">
    <source>
        <dbReference type="Ensembl" id="ENSFCTP00005057341.1"/>
    </source>
</evidence>
<feature type="region of interest" description="Disordered" evidence="1">
    <location>
        <begin position="62"/>
        <end position="155"/>
    </location>
</feature>